<dbReference type="EMBL" id="SDOZ01000003">
    <property type="protein sequence ID" value="RXZ58267.1"/>
    <property type="molecule type" value="Genomic_DNA"/>
</dbReference>
<feature type="compositionally biased region" description="Low complexity" evidence="1">
    <location>
        <begin position="90"/>
        <end position="109"/>
    </location>
</feature>
<organism evidence="2 3">
    <name type="scientific">Candidatus Borkfalkia ceftriaxoniphila</name>
    <dbReference type="NCBI Taxonomy" id="2508949"/>
    <lineage>
        <taxon>Bacteria</taxon>
        <taxon>Bacillati</taxon>
        <taxon>Bacillota</taxon>
        <taxon>Clostridia</taxon>
        <taxon>Christensenellales</taxon>
        <taxon>Christensenellaceae</taxon>
        <taxon>Candidatus Borkfalkia</taxon>
    </lineage>
</organism>
<sequence>MNCLDIEINKETQKTYAHLTVEEVEKYLLSKVFEDPDDMKTRKTIVNTFIRDIIWYGDRIVITYNFQENIFTERFSKNYVEKAEKQIGDASRSASSFSLSSYLFPQSAP</sequence>
<name>A0A4Q2KA93_9FIRM</name>
<comment type="caution">
    <text evidence="2">The sequence shown here is derived from an EMBL/GenBank/DDBJ whole genome shotgun (WGS) entry which is preliminary data.</text>
</comment>
<dbReference type="Proteomes" id="UP000291269">
    <property type="component" value="Unassembled WGS sequence"/>
</dbReference>
<proteinExistence type="predicted"/>
<dbReference type="AlphaFoldDB" id="A0A4Q2KA93"/>
<protein>
    <submittedName>
        <fullName evidence="2">Uncharacterized protein</fullName>
    </submittedName>
</protein>
<evidence type="ECO:0000313" key="3">
    <source>
        <dbReference type="Proteomes" id="UP000291269"/>
    </source>
</evidence>
<evidence type="ECO:0000313" key="2">
    <source>
        <dbReference type="EMBL" id="RXZ58267.1"/>
    </source>
</evidence>
<accession>A0A4Q2KA93</accession>
<keyword evidence="3" id="KW-1185">Reference proteome</keyword>
<feature type="region of interest" description="Disordered" evidence="1">
    <location>
        <begin position="88"/>
        <end position="109"/>
    </location>
</feature>
<evidence type="ECO:0000256" key="1">
    <source>
        <dbReference type="SAM" id="MobiDB-lite"/>
    </source>
</evidence>
<dbReference type="OrthoDB" id="9781670at2"/>
<gene>
    <name evidence="2" type="ORF">ESZ91_09430</name>
</gene>
<reference evidence="2 3" key="1">
    <citation type="journal article" date="2019" name="Gut">
        <title>Antibiotics-induced monodominance of a novel gut bacterial order.</title>
        <authorList>
            <person name="Hildebrand F."/>
            <person name="Moitinho-Silva L."/>
            <person name="Blasche S."/>
            <person name="Jahn M.T."/>
            <person name="Gossmann T.I."/>
            <person name="Heuerta-Cepas J."/>
            <person name="Hercog R."/>
            <person name="Luetge M."/>
            <person name="Bahram M."/>
            <person name="Pryszlak A."/>
            <person name="Alves R.J."/>
            <person name="Waszak S.M."/>
            <person name="Zhu A."/>
            <person name="Ye L."/>
            <person name="Costea P.I."/>
            <person name="Aalvink S."/>
            <person name="Belzer C."/>
            <person name="Forslund S.K."/>
            <person name="Sunagawa S."/>
            <person name="Hentschel U."/>
            <person name="Merten C."/>
            <person name="Patil K.R."/>
            <person name="Benes V."/>
            <person name="Bork P."/>
        </authorList>
    </citation>
    <scope>NUCLEOTIDE SEQUENCE [LARGE SCALE GENOMIC DNA]</scope>
    <source>
        <strain evidence="2 3">HDS1380</strain>
    </source>
</reference>